<dbReference type="PANTHER" id="PTHR43584:SF8">
    <property type="entry name" value="N-ACETYLMURAMATE ALPHA-1-PHOSPHATE URIDYLYLTRANSFERASE"/>
    <property type="match status" value="1"/>
</dbReference>
<dbReference type="EC" id="2.7.7.-" evidence="5"/>
<protein>
    <submittedName>
        <fullName evidence="5">MurNAc alpha-1-phosphate uridylyltransferase</fullName>
        <ecNumber evidence="5">2.7.7.-</ecNumber>
    </submittedName>
</protein>
<evidence type="ECO:0000313" key="5">
    <source>
        <dbReference type="EMBL" id="MBB3994153.1"/>
    </source>
</evidence>
<evidence type="ECO:0000256" key="1">
    <source>
        <dbReference type="ARBA" id="ARBA00022679"/>
    </source>
</evidence>
<keyword evidence="1 5" id="KW-0808">Transferase</keyword>
<evidence type="ECO:0000313" key="6">
    <source>
        <dbReference type="Proteomes" id="UP000530268"/>
    </source>
</evidence>
<dbReference type="InterPro" id="IPR050065">
    <property type="entry name" value="GlmU-like"/>
</dbReference>
<reference evidence="5 6" key="1">
    <citation type="submission" date="2020-08" db="EMBL/GenBank/DDBJ databases">
        <title>Genomic Encyclopedia of Type Strains, Phase IV (KMG-IV): sequencing the most valuable type-strain genomes for metagenomic binning, comparative biology and taxonomic classification.</title>
        <authorList>
            <person name="Goeker M."/>
        </authorList>
    </citation>
    <scope>NUCLEOTIDE SEQUENCE [LARGE SCALE GENOMIC DNA]</scope>
    <source>
        <strain evidence="5 6">DSM 102234</strain>
    </source>
</reference>
<dbReference type="EMBL" id="JACIEI010000004">
    <property type="protein sequence ID" value="MBB3994153.1"/>
    <property type="molecule type" value="Genomic_DNA"/>
</dbReference>
<gene>
    <name evidence="5" type="ORF">GGR95_001794</name>
</gene>
<comment type="caution">
    <text evidence="5">The sequence shown here is derived from an EMBL/GenBank/DDBJ whole genome shotgun (WGS) entry which is preliminary data.</text>
</comment>
<dbReference type="AlphaFoldDB" id="A0A7W6E9E4"/>
<dbReference type="GO" id="GO:0016779">
    <property type="term" value="F:nucleotidyltransferase activity"/>
    <property type="evidence" value="ECO:0007669"/>
    <property type="project" value="UniProtKB-KW"/>
</dbReference>
<evidence type="ECO:0000256" key="2">
    <source>
        <dbReference type="ARBA" id="ARBA00022695"/>
    </source>
</evidence>
<feature type="domain" description="MobA-like NTP transferase" evidence="4">
    <location>
        <begin position="7"/>
        <end position="129"/>
    </location>
</feature>
<evidence type="ECO:0000259" key="4">
    <source>
        <dbReference type="Pfam" id="PF12804"/>
    </source>
</evidence>
<sequence length="226" mass="24191">MSLPVMLFAAGFGTRMKHLTADRPKPMVEVAGRPLIDHAIELAQDIAPPVIVANLHYLPDQLQTHLAPLGVKTIIEAPEILETGGGLRNALPLLGAGPVITMNTDAIWHGPNPLRLLLDAWNPDQMDALLMGIPPEHALEHSGAGDFTLAPNGQLTRGAGVVYGGVQIIKTDLLAEVKETAFSLNLIWDQMLAKGRLHGLRYPGRWCDVGHPGGVTTAEELLASDV</sequence>
<dbReference type="Proteomes" id="UP000530268">
    <property type="component" value="Unassembled WGS sequence"/>
</dbReference>
<accession>A0A7W6E9E4</accession>
<dbReference type="Pfam" id="PF12804">
    <property type="entry name" value="NTP_transf_3"/>
    <property type="match status" value="1"/>
</dbReference>
<evidence type="ECO:0000256" key="3">
    <source>
        <dbReference type="ARBA" id="ARBA00022842"/>
    </source>
</evidence>
<dbReference type="PANTHER" id="PTHR43584">
    <property type="entry name" value="NUCLEOTIDYL TRANSFERASE"/>
    <property type="match status" value="1"/>
</dbReference>
<organism evidence="5 6">
    <name type="scientific">Sulfitobacter undariae</name>
    <dbReference type="NCBI Taxonomy" id="1563671"/>
    <lineage>
        <taxon>Bacteria</taxon>
        <taxon>Pseudomonadati</taxon>
        <taxon>Pseudomonadota</taxon>
        <taxon>Alphaproteobacteria</taxon>
        <taxon>Rhodobacterales</taxon>
        <taxon>Roseobacteraceae</taxon>
        <taxon>Sulfitobacter</taxon>
    </lineage>
</organism>
<dbReference type="SUPFAM" id="SSF53448">
    <property type="entry name" value="Nucleotide-diphospho-sugar transferases"/>
    <property type="match status" value="1"/>
</dbReference>
<proteinExistence type="predicted"/>
<dbReference type="Gene3D" id="3.90.550.10">
    <property type="entry name" value="Spore Coat Polysaccharide Biosynthesis Protein SpsA, Chain A"/>
    <property type="match status" value="1"/>
</dbReference>
<dbReference type="CDD" id="cd06422">
    <property type="entry name" value="NTP_transferase_like_1"/>
    <property type="match status" value="1"/>
</dbReference>
<keyword evidence="2 5" id="KW-0548">Nucleotidyltransferase</keyword>
<name>A0A7W6E9E4_9RHOB</name>
<keyword evidence="6" id="KW-1185">Reference proteome</keyword>
<keyword evidence="3" id="KW-0460">Magnesium</keyword>
<dbReference type="InterPro" id="IPR025877">
    <property type="entry name" value="MobA-like_NTP_Trfase"/>
</dbReference>
<dbReference type="InterPro" id="IPR029044">
    <property type="entry name" value="Nucleotide-diphossugar_trans"/>
</dbReference>